<proteinExistence type="predicted"/>
<organism evidence="1 2">
    <name type="scientific">Faecalitalea cylindroides ATCC 27803</name>
    <dbReference type="NCBI Taxonomy" id="649755"/>
    <lineage>
        <taxon>Bacteria</taxon>
        <taxon>Bacillati</taxon>
        <taxon>Bacillota</taxon>
        <taxon>Erysipelotrichia</taxon>
        <taxon>Erysipelotrichales</taxon>
        <taxon>Erysipelotrichaceae</taxon>
        <taxon>Faecalitalea</taxon>
    </lineage>
</organism>
<comment type="caution">
    <text evidence="1">The sequence shown here is derived from an EMBL/GenBank/DDBJ whole genome shotgun (WGS) entry which is preliminary data.</text>
</comment>
<accession>U2NVS5</accession>
<gene>
    <name evidence="1" type="ORF">HMPREF0367_01690</name>
</gene>
<dbReference type="HOGENOM" id="CLU_3135867_0_0_9"/>
<dbReference type="AlphaFoldDB" id="U2NVS5"/>
<reference evidence="1 2" key="1">
    <citation type="submission" date="2013-06" db="EMBL/GenBank/DDBJ databases">
        <authorList>
            <person name="Weinstock G."/>
            <person name="Sodergren E."/>
            <person name="Lobos E.A."/>
            <person name="Fulton L."/>
            <person name="Fulton R."/>
            <person name="Courtney L."/>
            <person name="Fronick C."/>
            <person name="O'Laughlin M."/>
            <person name="Godfrey J."/>
            <person name="Wilson R.M."/>
            <person name="Miner T."/>
            <person name="Farmer C."/>
            <person name="Delehaunty K."/>
            <person name="Cordes M."/>
            <person name="Minx P."/>
            <person name="Tomlinson C."/>
            <person name="Chen J."/>
            <person name="Wollam A."/>
            <person name="Pepin K.H."/>
            <person name="Bhonagiri V."/>
            <person name="Zhang X."/>
            <person name="Warren W."/>
            <person name="Mitreva M."/>
            <person name="Mardis E.R."/>
            <person name="Wilson R.K."/>
        </authorList>
    </citation>
    <scope>NUCLEOTIDE SEQUENCE [LARGE SCALE GENOMIC DNA]</scope>
    <source>
        <strain evidence="1 2">ATCC 27803</strain>
    </source>
</reference>
<dbReference type="Proteomes" id="UP000016658">
    <property type="component" value="Unassembled WGS sequence"/>
</dbReference>
<sequence length="49" mass="5471">MIILMPVLLAYIFIACGIAKLPKAVEEIRSRSKTSSLNDVLTYPLSLNY</sequence>
<evidence type="ECO:0000313" key="1">
    <source>
        <dbReference type="EMBL" id="ERK42160.1"/>
    </source>
</evidence>
<protein>
    <submittedName>
        <fullName evidence="1">Uncharacterized protein</fullName>
    </submittedName>
</protein>
<name>U2NVS5_9FIRM</name>
<dbReference type="EMBL" id="AWVI01000092">
    <property type="protein sequence ID" value="ERK42160.1"/>
    <property type="molecule type" value="Genomic_DNA"/>
</dbReference>
<evidence type="ECO:0000313" key="2">
    <source>
        <dbReference type="Proteomes" id="UP000016658"/>
    </source>
</evidence>